<accession>A0A3N9TDW3</accession>
<dbReference type="EMBL" id="RJVQ01000006">
    <property type="protein sequence ID" value="RQW62407.1"/>
    <property type="molecule type" value="Genomic_DNA"/>
</dbReference>
<evidence type="ECO:0000313" key="1">
    <source>
        <dbReference type="EMBL" id="RQW62407.1"/>
    </source>
</evidence>
<proteinExistence type="predicted"/>
<dbReference type="AlphaFoldDB" id="A0A3N9TDW3"/>
<keyword evidence="2" id="KW-1185">Reference proteome</keyword>
<dbReference type="Proteomes" id="UP000281112">
    <property type="component" value="Unassembled WGS sequence"/>
</dbReference>
<dbReference type="RefSeq" id="WP_124937946.1">
    <property type="nucleotide sequence ID" value="NZ_RJVQ01000006.1"/>
</dbReference>
<protein>
    <submittedName>
        <fullName evidence="1">Uncharacterized protein</fullName>
    </submittedName>
</protein>
<gene>
    <name evidence="1" type="ORF">EES38_14625</name>
</gene>
<sequence>MKDQSGAVSLLVVVILLSTISVLSLSSVRTLIQDIHISHTRIERDTHRWLLRGISNCVTTLIAEKPFAEVFNVCRGNNTVTVDVSKGLVRDVLIESGEVEFSVELPTANRSGVIKSSMDLIFPNVLSINPDPGTKTASAEWQCRSLRYSGSLYFQQLSTYPLSMAPFSPVWGFLPSMESCASEHYTVGATSVSSFKSDYLADAGYKPFTDLWDVNESDWFLLMKNDEVGHAPSTLELLGSHRLIATKAEDLPVPAANVNCANGIVEQIQRSRRIIWVYGGCGLDEQGVSTINNAVQTYFSHGGVILVFHNGPLYINASTALNALVMVFQSQLATDLTSQWQSLGLESQVNDDISLLPFPSLQASQTLASLAFVQKGTTYPKGGLILAGKGYQALIQSSYFAYQKDLIVEALAMVRPVEVVEGSWYEE</sequence>
<comment type="caution">
    <text evidence="1">The sequence shown here is derived from an EMBL/GenBank/DDBJ whole genome shotgun (WGS) entry which is preliminary data.</text>
</comment>
<reference evidence="1 2" key="1">
    <citation type="submission" date="2018-11" db="EMBL/GenBank/DDBJ databases">
        <title>Vibrio LJC006 sp. nov., isolated from seawater during the bloom of the enteromorpha.</title>
        <authorList>
            <person name="Liang J."/>
        </authorList>
    </citation>
    <scope>NUCLEOTIDE SEQUENCE [LARGE SCALE GENOMIC DNA]</scope>
    <source>
        <strain evidence="1 2">LJC006</strain>
    </source>
</reference>
<name>A0A3N9TDW3_9VIBR</name>
<evidence type="ECO:0000313" key="2">
    <source>
        <dbReference type="Proteomes" id="UP000281112"/>
    </source>
</evidence>
<dbReference type="OrthoDB" id="5814101at2"/>
<organism evidence="1 2">
    <name type="scientific">Vibrio viridaestus</name>
    <dbReference type="NCBI Taxonomy" id="2487322"/>
    <lineage>
        <taxon>Bacteria</taxon>
        <taxon>Pseudomonadati</taxon>
        <taxon>Pseudomonadota</taxon>
        <taxon>Gammaproteobacteria</taxon>
        <taxon>Vibrionales</taxon>
        <taxon>Vibrionaceae</taxon>
        <taxon>Vibrio</taxon>
    </lineage>
</organism>